<evidence type="ECO:0000256" key="1">
    <source>
        <dbReference type="ARBA" id="ARBA00023002"/>
    </source>
</evidence>
<dbReference type="Gene3D" id="3.20.20.30">
    <property type="entry name" value="Luciferase-like domain"/>
    <property type="match status" value="1"/>
</dbReference>
<comment type="caution">
    <text evidence="4">The sequence shown here is derived from an EMBL/GenBank/DDBJ whole genome shotgun (WGS) entry which is preliminary data.</text>
</comment>
<feature type="domain" description="Luciferase-like" evidence="3">
    <location>
        <begin position="14"/>
        <end position="297"/>
    </location>
</feature>
<dbReference type="SUPFAM" id="SSF51679">
    <property type="entry name" value="Bacterial luciferase-like"/>
    <property type="match status" value="1"/>
</dbReference>
<evidence type="ECO:0000313" key="5">
    <source>
        <dbReference type="Proteomes" id="UP001500383"/>
    </source>
</evidence>
<reference evidence="4 5" key="1">
    <citation type="journal article" date="2019" name="Int. J. Syst. Evol. Microbiol.">
        <title>The Global Catalogue of Microorganisms (GCM) 10K type strain sequencing project: providing services to taxonomists for standard genome sequencing and annotation.</title>
        <authorList>
            <consortium name="The Broad Institute Genomics Platform"/>
            <consortium name="The Broad Institute Genome Sequencing Center for Infectious Disease"/>
            <person name="Wu L."/>
            <person name="Ma J."/>
        </authorList>
    </citation>
    <scope>NUCLEOTIDE SEQUENCE [LARGE SCALE GENOMIC DNA]</scope>
    <source>
        <strain evidence="4 5">JCM 16002</strain>
    </source>
</reference>
<dbReference type="Pfam" id="PF00296">
    <property type="entry name" value="Bac_luciferase"/>
    <property type="match status" value="1"/>
</dbReference>
<dbReference type="Proteomes" id="UP001500383">
    <property type="component" value="Unassembled WGS sequence"/>
</dbReference>
<dbReference type="PANTHER" id="PTHR30137">
    <property type="entry name" value="LUCIFERASE-LIKE MONOOXYGENASE"/>
    <property type="match status" value="1"/>
</dbReference>
<accession>A0ABN2IS37</accession>
<name>A0ABN2IS37_9ACTN</name>
<evidence type="ECO:0000256" key="2">
    <source>
        <dbReference type="ARBA" id="ARBA00023033"/>
    </source>
</evidence>
<keyword evidence="5" id="KW-1185">Reference proteome</keyword>
<dbReference type="RefSeq" id="WP_182658718.1">
    <property type="nucleotide sequence ID" value="NZ_BAAAQG010000009.1"/>
</dbReference>
<keyword evidence="1" id="KW-0560">Oxidoreductase</keyword>
<dbReference type="PANTHER" id="PTHR30137:SF8">
    <property type="entry name" value="BLR5498 PROTEIN"/>
    <property type="match status" value="1"/>
</dbReference>
<dbReference type="InterPro" id="IPR050766">
    <property type="entry name" value="Bact_Lucif_Oxidored"/>
</dbReference>
<dbReference type="EMBL" id="BAAAQG010000009">
    <property type="protein sequence ID" value="GAA1710668.1"/>
    <property type="molecule type" value="Genomic_DNA"/>
</dbReference>
<keyword evidence="2" id="KW-0503">Monooxygenase</keyword>
<dbReference type="InterPro" id="IPR011251">
    <property type="entry name" value="Luciferase-like_dom"/>
</dbReference>
<proteinExistence type="predicted"/>
<protein>
    <recommendedName>
        <fullName evidence="3">Luciferase-like domain-containing protein</fullName>
    </recommendedName>
</protein>
<dbReference type="InterPro" id="IPR036661">
    <property type="entry name" value="Luciferase-like_sf"/>
</dbReference>
<evidence type="ECO:0000313" key="4">
    <source>
        <dbReference type="EMBL" id="GAA1710668.1"/>
    </source>
</evidence>
<evidence type="ECO:0000259" key="3">
    <source>
        <dbReference type="Pfam" id="PF00296"/>
    </source>
</evidence>
<sequence length="331" mass="36200">MVYVVTRFDFRAPGADAAERRDRYRAALAMARYAEESGQDTVNLSEHHGSEDDYLPSPLIAAAAVAAVTERIQIAVWALLAPLYDPVRLAEDIAVLDHVASGRVSFTFGLGYRPVEYAMHSRDWKGRGARLEQQLETMLAAWAGEPVGDDPVDGSPRSRVTPGPFSDPHPLIFLGGAGAAARRAGRLGMHYQPQVNDPELAELYRAECRANGHEPGLVVTPVSGPAAVFCAQDPDEFWERYGGYLLADAEAYRAWQTASGRNSFVHSDARSVEDLRAEGVYLVATPDQLVERVRSRELGLIAGHPMCGGMPIDAAWESLRLLGERVLPHVR</sequence>
<gene>
    <name evidence="4" type="ORF">GCM10009831_20300</name>
</gene>
<organism evidence="4 5">
    <name type="scientific">Dietzia cercidiphylli</name>
    <dbReference type="NCBI Taxonomy" id="498199"/>
    <lineage>
        <taxon>Bacteria</taxon>
        <taxon>Bacillati</taxon>
        <taxon>Actinomycetota</taxon>
        <taxon>Actinomycetes</taxon>
        <taxon>Mycobacteriales</taxon>
        <taxon>Dietziaceae</taxon>
        <taxon>Dietzia</taxon>
    </lineage>
</organism>